<dbReference type="AlphaFoldDB" id="A0AA93B9F7"/>
<accession>A0AA93B9F7</accession>
<evidence type="ECO:0000313" key="2">
    <source>
        <dbReference type="Proteomes" id="UP000261187"/>
    </source>
</evidence>
<protein>
    <submittedName>
        <fullName evidence="1">Uncharacterized protein</fullName>
    </submittedName>
</protein>
<dbReference type="RefSeq" id="WP_117691737.1">
    <property type="nucleotide sequence ID" value="NZ_JAHRGB010000002.1"/>
</dbReference>
<dbReference type="Proteomes" id="UP000261187">
    <property type="component" value="Unassembled WGS sequence"/>
</dbReference>
<dbReference type="PANTHER" id="PTHR21525">
    <property type="entry name" value="MOTILE SPERM PROTEIN"/>
    <property type="match status" value="1"/>
</dbReference>
<evidence type="ECO:0000313" key="1">
    <source>
        <dbReference type="EMBL" id="RGL64742.1"/>
    </source>
</evidence>
<dbReference type="EMBL" id="QSSA01000001">
    <property type="protein sequence ID" value="RGL64742.1"/>
    <property type="molecule type" value="Genomic_DNA"/>
</dbReference>
<sequence length="376" mass="38700">MKKVNDKTVINSASSTCSAQSTNNYMQYPKYRNKQGHGWAAEDANAMADRLSGKKVEQVGRDNCLNGADRISNGIEIQTKYCSSPSKTIGAAFSDGSYRYGGMKLEVPKEQYDECVRLMADKIRSGQVPGITDPAVAKDIVIKGNCTYNQAVNIAKAGTLDSVKFDVKTQSVSCSITCGFSFVLGYANAIRSGKSHGEALKTASVQMAKSGGTSLVVGVGTQQLLRTTVGRSMASAATNSARTILDVATTTQVGKTVVEKTASALVGKEVVGQAAKNVIAKGMRTNMITGGIMLAAQTIPDAVKMCKGKMSAGEFAENTTSNAAGIGAGYAGGTFGAALGTFVCPGVGTVIGGLVGGVAGGLAGSSVVRGVFSLFK</sequence>
<proteinExistence type="predicted"/>
<gene>
    <name evidence="1" type="ORF">DXC61_00830</name>
</gene>
<name>A0AA93B9F7_9BACT</name>
<reference evidence="1 2" key="1">
    <citation type="submission" date="2018-08" db="EMBL/GenBank/DDBJ databases">
        <title>A genome reference for cultivated species of the human gut microbiota.</title>
        <authorList>
            <person name="Zou Y."/>
            <person name="Xue W."/>
            <person name="Luo G."/>
        </authorList>
    </citation>
    <scope>NUCLEOTIDE SEQUENCE [LARGE SCALE GENOMIC DNA]</scope>
    <source>
        <strain evidence="1 2">TF06-40</strain>
    </source>
</reference>
<comment type="caution">
    <text evidence="1">The sequence shown here is derived from an EMBL/GenBank/DDBJ whole genome shotgun (WGS) entry which is preliminary data.</text>
</comment>
<dbReference type="PANTHER" id="PTHR21525:SF9">
    <property type="entry name" value="CHANNEL_COLICIN DOMAIN-CONTAINING PROTEIN"/>
    <property type="match status" value="1"/>
</dbReference>
<organism evidence="1 2">
    <name type="scientific">Segatella copri</name>
    <dbReference type="NCBI Taxonomy" id="165179"/>
    <lineage>
        <taxon>Bacteria</taxon>
        <taxon>Pseudomonadati</taxon>
        <taxon>Bacteroidota</taxon>
        <taxon>Bacteroidia</taxon>
        <taxon>Bacteroidales</taxon>
        <taxon>Prevotellaceae</taxon>
        <taxon>Segatella</taxon>
    </lineage>
</organism>